<accession>A0ABW4ZLW6</accession>
<dbReference type="Proteomes" id="UP001597387">
    <property type="component" value="Unassembled WGS sequence"/>
</dbReference>
<comment type="caution">
    <text evidence="3">The sequence shown here is derived from an EMBL/GenBank/DDBJ whole genome shotgun (WGS) entry which is preliminary data.</text>
</comment>
<evidence type="ECO:0000256" key="1">
    <source>
        <dbReference type="SAM" id="SignalP"/>
    </source>
</evidence>
<gene>
    <name evidence="3" type="ORF">ACFSJU_11830</name>
</gene>
<sequence length="459" mass="50012">MKFILKKVPLLLISTALSFGAMAQSPAATNVPLTSLNSFRNAGNDWKLYSWTSMDPQRPGKIKVKPGTGILVNTKNETTLVMESQPGDSEIEFDFMISKNSRPSVFVQGYEIKLTDSHLKQVPAFSDMAGIVLSAQTGPKGFPASMNAAKAPGLWQHLKIRFRAPRFDASGAKIAGARFEDITLNGVLVHAQTELPDIGKTNAGLAFKGEAGPVAFRNVSYRQLPQAQPSPSSGRYRPATNPISLDPTDSPYILRSFLNFNSGKRTHAVSVGSPGGINYSYDLKQGTLLQVWRGQFLNMTDMWHERGEPQTAKPLGSVILLSEEPALAVLSDPSATWPAAIPFDDFANKGYSLDANGLPTFRYRLGTADIADKMEPDANSGGLRRSISIENAPANMYMVIARSKLIEALGKGLYSVNNSEYFIRIPKKTKPILRATASGQELIIPTARQSSQVSYSIIW</sequence>
<evidence type="ECO:0000259" key="2">
    <source>
        <dbReference type="Pfam" id="PF06439"/>
    </source>
</evidence>
<organism evidence="3 4">
    <name type="scientific">Paradesertivirga mongoliensis</name>
    <dbReference type="NCBI Taxonomy" id="2100740"/>
    <lineage>
        <taxon>Bacteria</taxon>
        <taxon>Pseudomonadati</taxon>
        <taxon>Bacteroidota</taxon>
        <taxon>Sphingobacteriia</taxon>
        <taxon>Sphingobacteriales</taxon>
        <taxon>Sphingobacteriaceae</taxon>
        <taxon>Paradesertivirga</taxon>
    </lineage>
</organism>
<dbReference type="Pfam" id="PF06439">
    <property type="entry name" value="3keto-disac_hyd"/>
    <property type="match status" value="1"/>
</dbReference>
<keyword evidence="4" id="KW-1185">Reference proteome</keyword>
<dbReference type="GO" id="GO:0016787">
    <property type="term" value="F:hydrolase activity"/>
    <property type="evidence" value="ECO:0007669"/>
    <property type="project" value="UniProtKB-KW"/>
</dbReference>
<keyword evidence="1" id="KW-0732">Signal</keyword>
<reference evidence="4" key="1">
    <citation type="journal article" date="2019" name="Int. J. Syst. Evol. Microbiol.">
        <title>The Global Catalogue of Microorganisms (GCM) 10K type strain sequencing project: providing services to taxonomists for standard genome sequencing and annotation.</title>
        <authorList>
            <consortium name="The Broad Institute Genomics Platform"/>
            <consortium name="The Broad Institute Genome Sequencing Center for Infectious Disease"/>
            <person name="Wu L."/>
            <person name="Ma J."/>
        </authorList>
    </citation>
    <scope>NUCLEOTIDE SEQUENCE [LARGE SCALE GENOMIC DNA]</scope>
    <source>
        <strain evidence="4">KCTC 42217</strain>
    </source>
</reference>
<dbReference type="EMBL" id="JBHUHZ010000002">
    <property type="protein sequence ID" value="MFD2163084.1"/>
    <property type="molecule type" value="Genomic_DNA"/>
</dbReference>
<keyword evidence="3" id="KW-0378">Hydrolase</keyword>
<proteinExistence type="predicted"/>
<evidence type="ECO:0000313" key="4">
    <source>
        <dbReference type="Proteomes" id="UP001597387"/>
    </source>
</evidence>
<dbReference type="InterPro" id="IPR010496">
    <property type="entry name" value="AL/BT2_dom"/>
</dbReference>
<feature type="chain" id="PRO_5045104411" evidence="1">
    <location>
        <begin position="24"/>
        <end position="459"/>
    </location>
</feature>
<feature type="signal peptide" evidence="1">
    <location>
        <begin position="1"/>
        <end position="23"/>
    </location>
</feature>
<feature type="domain" description="3-keto-alpha-glucoside-1,2-lyase/3-keto-2-hydroxy-glucal hydratase" evidence="2">
    <location>
        <begin position="44"/>
        <end position="220"/>
    </location>
</feature>
<dbReference type="Gene3D" id="2.60.120.560">
    <property type="entry name" value="Exo-inulinase, domain 1"/>
    <property type="match status" value="1"/>
</dbReference>
<evidence type="ECO:0000313" key="3">
    <source>
        <dbReference type="EMBL" id="MFD2163084.1"/>
    </source>
</evidence>
<dbReference type="RefSeq" id="WP_255901456.1">
    <property type="nucleotide sequence ID" value="NZ_JAFMZO010000002.1"/>
</dbReference>
<protein>
    <submittedName>
        <fullName evidence="3">Family 16 glycoside hydrolase</fullName>
    </submittedName>
</protein>
<name>A0ABW4ZLW6_9SPHI</name>